<evidence type="ECO:0000313" key="3">
    <source>
        <dbReference type="Proteomes" id="UP000298458"/>
    </source>
</evidence>
<feature type="transmembrane region" description="Helical" evidence="1">
    <location>
        <begin position="6"/>
        <end position="26"/>
    </location>
</feature>
<gene>
    <name evidence="2" type="ORF">EHO60_11295</name>
</gene>
<sequence length="363" mass="42375">MLRSKLIIYILICLRLPATVFFYIRLSLLSRNLGKKIIIYTSPYGQLGNRLILFLHFIQYCKRKNAVFLFPAFSEYSDYFANFEDGSVSSYPKIGRHSLLNPSNWKKYSVYIDILVAIQSRLPRSFPTFFAKKLPFFEYSDSTNNRSKVSNYSDKIEFLDSESFETEIQGKDLIALFGWRFRMKNFEIDPETKRSILEYLAPNAEILSKSDRLLFSYRENFDRIIAVHHRRKDYRIWLDGKFYFEPELIRKKMEELRSELESQGFRKILFLIFSDEKGEDYSVPGASVIPAQGSMVEDLYCMSRCDLILGPPSTFSGWAAYSGGVPILPIYSSEDPVRLDLFRKIEVWNGVEIPLVSGEKFIL</sequence>
<comment type="caution">
    <text evidence="2">The sequence shown here is derived from an EMBL/GenBank/DDBJ whole genome shotgun (WGS) entry which is preliminary data.</text>
</comment>
<dbReference type="OrthoDB" id="9794601at2"/>
<organism evidence="2 3">
    <name type="scientific">Leptospira fletcheri</name>
    <dbReference type="NCBI Taxonomy" id="2484981"/>
    <lineage>
        <taxon>Bacteria</taxon>
        <taxon>Pseudomonadati</taxon>
        <taxon>Spirochaetota</taxon>
        <taxon>Spirochaetia</taxon>
        <taxon>Leptospirales</taxon>
        <taxon>Leptospiraceae</taxon>
        <taxon>Leptospira</taxon>
    </lineage>
</organism>
<dbReference type="GO" id="GO:0016740">
    <property type="term" value="F:transferase activity"/>
    <property type="evidence" value="ECO:0007669"/>
    <property type="project" value="UniProtKB-KW"/>
</dbReference>
<reference evidence="2" key="1">
    <citation type="journal article" date="2019" name="PLoS Negl. Trop. Dis.">
        <title>Revisiting the worldwide diversity of Leptospira species in the environment.</title>
        <authorList>
            <person name="Vincent A.T."/>
            <person name="Schiettekatte O."/>
            <person name="Bourhy P."/>
            <person name="Veyrier F.J."/>
            <person name="Picardeau M."/>
        </authorList>
    </citation>
    <scope>NUCLEOTIDE SEQUENCE [LARGE SCALE GENOMIC DNA]</scope>
    <source>
        <strain evidence="2">SSW15</strain>
    </source>
</reference>
<protein>
    <submittedName>
        <fullName evidence="2">Glycosyltransferase family 11</fullName>
    </submittedName>
</protein>
<keyword evidence="1" id="KW-1133">Transmembrane helix</keyword>
<dbReference type="Proteomes" id="UP000298458">
    <property type="component" value="Unassembled WGS sequence"/>
</dbReference>
<keyword evidence="1" id="KW-0812">Transmembrane</keyword>
<accession>A0A4V3JDG7</accession>
<dbReference type="EMBL" id="RQET01000008">
    <property type="protein sequence ID" value="TGK09939.1"/>
    <property type="molecule type" value="Genomic_DNA"/>
</dbReference>
<keyword evidence="3" id="KW-1185">Reference proteome</keyword>
<name>A0A4V3JDG7_9LEPT</name>
<dbReference type="AlphaFoldDB" id="A0A4V3JDG7"/>
<keyword evidence="1" id="KW-0472">Membrane</keyword>
<proteinExistence type="predicted"/>
<evidence type="ECO:0000256" key="1">
    <source>
        <dbReference type="SAM" id="Phobius"/>
    </source>
</evidence>
<evidence type="ECO:0000313" key="2">
    <source>
        <dbReference type="EMBL" id="TGK09939.1"/>
    </source>
</evidence>
<keyword evidence="2" id="KW-0808">Transferase</keyword>